<evidence type="ECO:0000313" key="2">
    <source>
        <dbReference type="Proteomes" id="UP000183832"/>
    </source>
</evidence>
<keyword evidence="2" id="KW-1185">Reference proteome</keyword>
<organism evidence="1 2">
    <name type="scientific">Clunio marinus</name>
    <dbReference type="NCBI Taxonomy" id="568069"/>
    <lineage>
        <taxon>Eukaryota</taxon>
        <taxon>Metazoa</taxon>
        <taxon>Ecdysozoa</taxon>
        <taxon>Arthropoda</taxon>
        <taxon>Hexapoda</taxon>
        <taxon>Insecta</taxon>
        <taxon>Pterygota</taxon>
        <taxon>Neoptera</taxon>
        <taxon>Endopterygota</taxon>
        <taxon>Diptera</taxon>
        <taxon>Nematocera</taxon>
        <taxon>Chironomoidea</taxon>
        <taxon>Chironomidae</taxon>
        <taxon>Clunio</taxon>
    </lineage>
</organism>
<gene>
    <name evidence="1" type="ORF">CLUMA_CG010603</name>
</gene>
<sequence>MLNNIEMSCCVWVGNLLEIYLLVLTRNISQEIFDFTTTSDCNRKRSFINIFPKLDAIAEPIRSINSNT</sequence>
<proteinExistence type="predicted"/>
<name>A0A1J1IDY0_9DIPT</name>
<reference evidence="1 2" key="1">
    <citation type="submission" date="2015-04" db="EMBL/GenBank/DDBJ databases">
        <authorList>
            <person name="Syromyatnikov M.Y."/>
            <person name="Popov V.N."/>
        </authorList>
    </citation>
    <scope>NUCLEOTIDE SEQUENCE [LARGE SCALE GENOMIC DNA]</scope>
</reference>
<dbReference type="Proteomes" id="UP000183832">
    <property type="component" value="Unassembled WGS sequence"/>
</dbReference>
<dbReference type="EMBL" id="CVRI01000047">
    <property type="protein sequence ID" value="CRK97206.1"/>
    <property type="molecule type" value="Genomic_DNA"/>
</dbReference>
<dbReference type="AlphaFoldDB" id="A0A1J1IDY0"/>
<evidence type="ECO:0000313" key="1">
    <source>
        <dbReference type="EMBL" id="CRK97206.1"/>
    </source>
</evidence>
<accession>A0A1J1IDY0</accession>
<protein>
    <submittedName>
        <fullName evidence="1">CLUMA_CG010603, isoform A</fullName>
    </submittedName>
</protein>